<dbReference type="CDD" id="cd00464">
    <property type="entry name" value="SK"/>
    <property type="match status" value="1"/>
</dbReference>
<dbReference type="GO" id="GO:0005829">
    <property type="term" value="C:cytosol"/>
    <property type="evidence" value="ECO:0007669"/>
    <property type="project" value="TreeGrafter"/>
</dbReference>
<dbReference type="PANTHER" id="PTHR21087:SF16">
    <property type="entry name" value="SHIKIMATE KINASE 1, CHLOROPLASTIC"/>
    <property type="match status" value="1"/>
</dbReference>
<keyword evidence="9 11" id="KW-0057">Aromatic amino acid biosynthesis</keyword>
<name>A0A517S7B0_9PLAN</name>
<dbReference type="UniPathway" id="UPA00053">
    <property type="reaction ID" value="UER00088"/>
</dbReference>
<dbReference type="Gene3D" id="3.40.50.300">
    <property type="entry name" value="P-loop containing nucleotide triphosphate hydrolases"/>
    <property type="match status" value="1"/>
</dbReference>
<gene>
    <name evidence="11 12" type="primary">aroK</name>
    <name evidence="12" type="ORF">Pan44_00230</name>
</gene>
<evidence type="ECO:0000256" key="8">
    <source>
        <dbReference type="ARBA" id="ARBA00022840"/>
    </source>
</evidence>
<dbReference type="PRINTS" id="PR01100">
    <property type="entry name" value="SHIKIMTKNASE"/>
</dbReference>
<sequence length="188" mass="20313">MAIRLPPMVITLIGYRGTGKSTVGPQLAARLGFDFLDADPEIERRAGKSIRQIFADSGEPEFRRLEAAFLAEQLGRERLVLAPGGGAILNETTRTRMRDAGPVVWLTAPTDVIVQRMAEDATSTERRPALTNLPPRDEIEQLLAKRTPLYAQAATITVETSGKPVDTIVELILSALPGATVDPAEGGR</sequence>
<evidence type="ECO:0000256" key="11">
    <source>
        <dbReference type="HAMAP-Rule" id="MF_00109"/>
    </source>
</evidence>
<comment type="cofactor">
    <cofactor evidence="11">
        <name>Mg(2+)</name>
        <dbReference type="ChEBI" id="CHEBI:18420"/>
    </cofactor>
    <text evidence="11">Binds 1 Mg(2+) ion per subunit.</text>
</comment>
<feature type="binding site" evidence="11">
    <location>
        <position position="85"/>
    </location>
    <ligand>
        <name>substrate</name>
    </ligand>
</feature>
<dbReference type="PROSITE" id="PS01128">
    <property type="entry name" value="SHIKIMATE_KINASE"/>
    <property type="match status" value="1"/>
</dbReference>
<keyword evidence="13" id="KW-1185">Reference proteome</keyword>
<dbReference type="GO" id="GO:0009073">
    <property type="term" value="P:aromatic amino acid family biosynthetic process"/>
    <property type="evidence" value="ECO:0007669"/>
    <property type="project" value="UniProtKB-KW"/>
</dbReference>
<dbReference type="Pfam" id="PF01202">
    <property type="entry name" value="SKI"/>
    <property type="match status" value="1"/>
</dbReference>
<feature type="binding site" evidence="11">
    <location>
        <position position="21"/>
    </location>
    <ligand>
        <name>Mg(2+)</name>
        <dbReference type="ChEBI" id="CHEBI:18420"/>
    </ligand>
</feature>
<dbReference type="SUPFAM" id="SSF52540">
    <property type="entry name" value="P-loop containing nucleoside triphosphate hydrolases"/>
    <property type="match status" value="1"/>
</dbReference>
<keyword evidence="11" id="KW-0479">Metal-binding</keyword>
<dbReference type="Proteomes" id="UP000315700">
    <property type="component" value="Chromosome"/>
</dbReference>
<evidence type="ECO:0000256" key="10">
    <source>
        <dbReference type="ARBA" id="ARBA00048567"/>
    </source>
</evidence>
<comment type="pathway">
    <text evidence="1 11">Metabolic intermediate biosynthesis; chorismate biosynthesis; chorismate from D-erythrose 4-phosphate and phosphoenolpyruvate: step 5/7.</text>
</comment>
<organism evidence="12 13">
    <name type="scientific">Caulifigura coniformis</name>
    <dbReference type="NCBI Taxonomy" id="2527983"/>
    <lineage>
        <taxon>Bacteria</taxon>
        <taxon>Pseudomonadati</taxon>
        <taxon>Planctomycetota</taxon>
        <taxon>Planctomycetia</taxon>
        <taxon>Planctomycetales</taxon>
        <taxon>Planctomycetaceae</taxon>
        <taxon>Caulifigura</taxon>
    </lineage>
</organism>
<comment type="subcellular location">
    <subcellularLocation>
        <location evidence="11">Cytoplasm</location>
    </subcellularLocation>
</comment>
<dbReference type="GO" id="GO:0004765">
    <property type="term" value="F:shikimate kinase activity"/>
    <property type="evidence" value="ECO:0007669"/>
    <property type="project" value="UniProtKB-UniRule"/>
</dbReference>
<keyword evidence="7 11" id="KW-0418">Kinase</keyword>
<feature type="binding site" evidence="11">
    <location>
        <position position="146"/>
    </location>
    <ligand>
        <name>substrate</name>
    </ligand>
</feature>
<feature type="binding site" evidence="11">
    <location>
        <position position="127"/>
    </location>
    <ligand>
        <name>ATP</name>
        <dbReference type="ChEBI" id="CHEBI:30616"/>
    </ligand>
</feature>
<protein>
    <recommendedName>
        <fullName evidence="3 11">Shikimate kinase</fullName>
        <shortName evidence="11">SK</shortName>
        <ecNumber evidence="3 11">2.7.1.71</ecNumber>
    </recommendedName>
</protein>
<evidence type="ECO:0000256" key="3">
    <source>
        <dbReference type="ARBA" id="ARBA00012154"/>
    </source>
</evidence>
<dbReference type="InterPro" id="IPR000623">
    <property type="entry name" value="Shikimate_kinase/TSH1"/>
</dbReference>
<dbReference type="PANTHER" id="PTHR21087">
    <property type="entry name" value="SHIKIMATE KINASE"/>
    <property type="match status" value="1"/>
</dbReference>
<evidence type="ECO:0000256" key="9">
    <source>
        <dbReference type="ARBA" id="ARBA00023141"/>
    </source>
</evidence>
<dbReference type="EMBL" id="CP036271">
    <property type="protein sequence ID" value="QDT52016.1"/>
    <property type="molecule type" value="Genomic_DNA"/>
</dbReference>
<comment type="caution">
    <text evidence="11">Lacks conserved residue(s) required for the propagation of feature annotation.</text>
</comment>
<keyword evidence="11" id="KW-0460">Magnesium</keyword>
<comment type="catalytic activity">
    <reaction evidence="10 11">
        <text>shikimate + ATP = 3-phosphoshikimate + ADP + H(+)</text>
        <dbReference type="Rhea" id="RHEA:13121"/>
        <dbReference type="ChEBI" id="CHEBI:15378"/>
        <dbReference type="ChEBI" id="CHEBI:30616"/>
        <dbReference type="ChEBI" id="CHEBI:36208"/>
        <dbReference type="ChEBI" id="CHEBI:145989"/>
        <dbReference type="ChEBI" id="CHEBI:456216"/>
        <dbReference type="EC" id="2.7.1.71"/>
    </reaction>
</comment>
<evidence type="ECO:0000313" key="13">
    <source>
        <dbReference type="Proteomes" id="UP000315700"/>
    </source>
</evidence>
<evidence type="ECO:0000256" key="1">
    <source>
        <dbReference type="ARBA" id="ARBA00004842"/>
    </source>
</evidence>
<reference evidence="12 13" key="1">
    <citation type="submission" date="2019-02" db="EMBL/GenBank/DDBJ databases">
        <title>Deep-cultivation of Planctomycetes and their phenomic and genomic characterization uncovers novel biology.</title>
        <authorList>
            <person name="Wiegand S."/>
            <person name="Jogler M."/>
            <person name="Boedeker C."/>
            <person name="Pinto D."/>
            <person name="Vollmers J."/>
            <person name="Rivas-Marin E."/>
            <person name="Kohn T."/>
            <person name="Peeters S.H."/>
            <person name="Heuer A."/>
            <person name="Rast P."/>
            <person name="Oberbeckmann S."/>
            <person name="Bunk B."/>
            <person name="Jeske O."/>
            <person name="Meyerdierks A."/>
            <person name="Storesund J.E."/>
            <person name="Kallscheuer N."/>
            <person name="Luecker S."/>
            <person name="Lage O.M."/>
            <person name="Pohl T."/>
            <person name="Merkel B.J."/>
            <person name="Hornburger P."/>
            <person name="Mueller R.-W."/>
            <person name="Bruemmer F."/>
            <person name="Labrenz M."/>
            <person name="Spormann A.M."/>
            <person name="Op den Camp H."/>
            <person name="Overmann J."/>
            <person name="Amann R."/>
            <person name="Jetten M.S.M."/>
            <person name="Mascher T."/>
            <person name="Medema M.H."/>
            <person name="Devos D.P."/>
            <person name="Kaster A.-K."/>
            <person name="Ovreas L."/>
            <person name="Rohde M."/>
            <person name="Galperin M.Y."/>
            <person name="Jogler C."/>
        </authorList>
    </citation>
    <scope>NUCLEOTIDE SEQUENCE [LARGE SCALE GENOMIC DNA]</scope>
    <source>
        <strain evidence="12 13">Pan44</strain>
    </source>
</reference>
<dbReference type="GO" id="GO:0008652">
    <property type="term" value="P:amino acid biosynthetic process"/>
    <property type="evidence" value="ECO:0007669"/>
    <property type="project" value="UniProtKB-KW"/>
</dbReference>
<evidence type="ECO:0000256" key="5">
    <source>
        <dbReference type="ARBA" id="ARBA00022679"/>
    </source>
</evidence>
<evidence type="ECO:0000256" key="2">
    <source>
        <dbReference type="ARBA" id="ARBA00006997"/>
    </source>
</evidence>
<dbReference type="FunCoup" id="A0A517S7B0">
    <property type="interactions" value="524"/>
</dbReference>
<keyword evidence="4 11" id="KW-0028">Amino-acid biosynthesis</keyword>
<feature type="binding site" evidence="11">
    <location>
        <begin position="17"/>
        <end position="22"/>
    </location>
    <ligand>
        <name>ATP</name>
        <dbReference type="ChEBI" id="CHEBI:30616"/>
    </ligand>
</feature>
<evidence type="ECO:0000256" key="4">
    <source>
        <dbReference type="ARBA" id="ARBA00022605"/>
    </source>
</evidence>
<comment type="function">
    <text evidence="11">Catalyzes the specific phosphorylation of the 3-hydroxyl group of shikimic acid using ATP as a cosubstrate.</text>
</comment>
<keyword evidence="6 11" id="KW-0547">Nucleotide-binding</keyword>
<evidence type="ECO:0000256" key="7">
    <source>
        <dbReference type="ARBA" id="ARBA00022777"/>
    </source>
</evidence>
<dbReference type="GO" id="GO:0000287">
    <property type="term" value="F:magnesium ion binding"/>
    <property type="evidence" value="ECO:0007669"/>
    <property type="project" value="UniProtKB-UniRule"/>
</dbReference>
<dbReference type="AlphaFoldDB" id="A0A517S7B0"/>
<comment type="subunit">
    <text evidence="11">Monomer.</text>
</comment>
<accession>A0A517S7B0</accession>
<dbReference type="EC" id="2.7.1.71" evidence="3 11"/>
<keyword evidence="8 11" id="KW-0067">ATP-binding</keyword>
<dbReference type="HAMAP" id="MF_00109">
    <property type="entry name" value="Shikimate_kinase"/>
    <property type="match status" value="1"/>
</dbReference>
<dbReference type="InterPro" id="IPR023000">
    <property type="entry name" value="Shikimate_kinase_CS"/>
</dbReference>
<dbReference type="InterPro" id="IPR031322">
    <property type="entry name" value="Shikimate/glucono_kinase"/>
</dbReference>
<keyword evidence="11" id="KW-0963">Cytoplasm</keyword>
<feature type="binding site" evidence="11">
    <location>
        <position position="39"/>
    </location>
    <ligand>
        <name>substrate</name>
    </ligand>
</feature>
<dbReference type="KEGG" id="ccos:Pan44_00230"/>
<feature type="binding site" evidence="11">
    <location>
        <position position="63"/>
    </location>
    <ligand>
        <name>substrate</name>
    </ligand>
</feature>
<keyword evidence="5 11" id="KW-0808">Transferase</keyword>
<evidence type="ECO:0000313" key="12">
    <source>
        <dbReference type="EMBL" id="QDT52016.1"/>
    </source>
</evidence>
<proteinExistence type="inferred from homology"/>
<dbReference type="GO" id="GO:0005524">
    <property type="term" value="F:ATP binding"/>
    <property type="evidence" value="ECO:0007669"/>
    <property type="project" value="UniProtKB-UniRule"/>
</dbReference>
<dbReference type="GO" id="GO:0009423">
    <property type="term" value="P:chorismate biosynthetic process"/>
    <property type="evidence" value="ECO:0007669"/>
    <property type="project" value="UniProtKB-UniRule"/>
</dbReference>
<dbReference type="InParanoid" id="A0A517S7B0"/>
<dbReference type="InterPro" id="IPR027417">
    <property type="entry name" value="P-loop_NTPase"/>
</dbReference>
<evidence type="ECO:0000256" key="6">
    <source>
        <dbReference type="ARBA" id="ARBA00022741"/>
    </source>
</evidence>
<comment type="similarity">
    <text evidence="2 11">Belongs to the shikimate kinase family.</text>
</comment>